<evidence type="ECO:0000313" key="3">
    <source>
        <dbReference type="Proteomes" id="UP001646157"/>
    </source>
</evidence>
<accession>A0ABS2N8U8</accession>
<dbReference type="EMBL" id="JAFBDZ010000001">
    <property type="protein sequence ID" value="MBM7583991.1"/>
    <property type="molecule type" value="Genomic_DNA"/>
</dbReference>
<keyword evidence="1" id="KW-1133">Transmembrane helix</keyword>
<evidence type="ECO:0000313" key="2">
    <source>
        <dbReference type="EMBL" id="MBM7583991.1"/>
    </source>
</evidence>
<dbReference type="RefSeq" id="WP_205168194.1">
    <property type="nucleotide sequence ID" value="NZ_JAFBDZ010000001.1"/>
</dbReference>
<feature type="transmembrane region" description="Helical" evidence="1">
    <location>
        <begin position="78"/>
        <end position="102"/>
    </location>
</feature>
<organism evidence="2 3">
    <name type="scientific">Rossellomorea pakistanensis</name>
    <dbReference type="NCBI Taxonomy" id="992288"/>
    <lineage>
        <taxon>Bacteria</taxon>
        <taxon>Bacillati</taxon>
        <taxon>Bacillota</taxon>
        <taxon>Bacilli</taxon>
        <taxon>Bacillales</taxon>
        <taxon>Bacillaceae</taxon>
        <taxon>Rossellomorea</taxon>
    </lineage>
</organism>
<gene>
    <name evidence="2" type="ORF">JOC86_000528</name>
</gene>
<dbReference type="PANTHER" id="PTHR40089:SF1">
    <property type="entry name" value="ETHANOLAMINE PERMEASE EUTH-RELATED"/>
    <property type="match status" value="1"/>
</dbReference>
<proteinExistence type="predicted"/>
<comment type="caution">
    <text evidence="2">The sequence shown here is derived from an EMBL/GenBank/DDBJ whole genome shotgun (WGS) entry which is preliminary data.</text>
</comment>
<feature type="transmembrane region" description="Helical" evidence="1">
    <location>
        <begin position="12"/>
        <end position="37"/>
    </location>
</feature>
<keyword evidence="1" id="KW-0472">Membrane</keyword>
<evidence type="ECO:0000256" key="1">
    <source>
        <dbReference type="SAM" id="Phobius"/>
    </source>
</evidence>
<keyword evidence="3" id="KW-1185">Reference proteome</keyword>
<reference evidence="2 3" key="1">
    <citation type="submission" date="2021-01" db="EMBL/GenBank/DDBJ databases">
        <title>Genomic Encyclopedia of Type Strains, Phase IV (KMG-IV): sequencing the most valuable type-strain genomes for metagenomic binning, comparative biology and taxonomic classification.</title>
        <authorList>
            <person name="Goeker M."/>
        </authorList>
    </citation>
    <scope>NUCLEOTIDE SEQUENCE [LARGE SCALE GENOMIC DNA]</scope>
    <source>
        <strain evidence="2 3">DSM 24834</strain>
    </source>
</reference>
<dbReference type="InterPro" id="IPR007441">
    <property type="entry name" value="EutH"/>
</dbReference>
<dbReference type="Pfam" id="PF04346">
    <property type="entry name" value="EutH"/>
    <property type="match status" value="1"/>
</dbReference>
<feature type="transmembrane region" description="Helical" evidence="1">
    <location>
        <begin position="49"/>
        <end position="66"/>
    </location>
</feature>
<protein>
    <submittedName>
        <fullName evidence="2">Ethanolamine transporter EutH</fullName>
    </submittedName>
</protein>
<sequence>MGGKFTEGFQSMGMLALSMIGIISLSPVLANILIPIITPVYKHIGADPSMFASTILALDIGGYSLSMEMAKSSDAAMFSWVFLGSTMGATIVFTIPVALGLIDKADYPLFFKRNINRISEYSHRLYDWWVICWL</sequence>
<dbReference type="Proteomes" id="UP001646157">
    <property type="component" value="Unassembled WGS sequence"/>
</dbReference>
<keyword evidence="1" id="KW-0812">Transmembrane</keyword>
<dbReference type="PANTHER" id="PTHR40089">
    <property type="entry name" value="ETHANOLAMINE UTILIZATION PROTEIN EUTH"/>
    <property type="match status" value="1"/>
</dbReference>
<name>A0ABS2N8U8_9BACI</name>